<dbReference type="Gene3D" id="3.30.470.20">
    <property type="entry name" value="ATP-grasp fold, B domain"/>
    <property type="match status" value="1"/>
</dbReference>
<keyword evidence="1" id="KW-0067">ATP-binding</keyword>
<protein>
    <submittedName>
        <fullName evidence="3">ATP-grasp domain-containing protein</fullName>
    </submittedName>
</protein>
<keyword evidence="4" id="KW-1185">Reference proteome</keyword>
<evidence type="ECO:0000256" key="1">
    <source>
        <dbReference type="PROSITE-ProRule" id="PRU00409"/>
    </source>
</evidence>
<reference evidence="3 4" key="1">
    <citation type="submission" date="2018-10" db="EMBL/GenBank/DDBJ databases">
        <title>Genomic Encyclopedia of Type Strains, Phase IV (KMG-IV): sequencing the most valuable type-strain genomes for metagenomic binning, comparative biology and taxonomic classification.</title>
        <authorList>
            <person name="Goeker M."/>
        </authorList>
    </citation>
    <scope>NUCLEOTIDE SEQUENCE [LARGE SCALE GENOMIC DNA]</scope>
    <source>
        <strain evidence="3 4">DSM 12769</strain>
    </source>
</reference>
<dbReference type="Pfam" id="PF15632">
    <property type="entry name" value="ATPgrasp_Ter"/>
    <property type="match status" value="1"/>
</dbReference>
<dbReference type="PROSITE" id="PS50975">
    <property type="entry name" value="ATP_GRASP"/>
    <property type="match status" value="1"/>
</dbReference>
<dbReference type="Proteomes" id="UP000275461">
    <property type="component" value="Unassembled WGS sequence"/>
</dbReference>
<dbReference type="EMBL" id="RCDA01000001">
    <property type="protein sequence ID" value="RLK51649.1"/>
    <property type="molecule type" value="Genomic_DNA"/>
</dbReference>
<dbReference type="SUPFAM" id="SSF56059">
    <property type="entry name" value="Glutathione synthetase ATP-binding domain-like"/>
    <property type="match status" value="1"/>
</dbReference>
<keyword evidence="1" id="KW-0547">Nucleotide-binding</keyword>
<evidence type="ECO:0000259" key="2">
    <source>
        <dbReference type="PROSITE" id="PS50975"/>
    </source>
</evidence>
<dbReference type="GO" id="GO:0003824">
    <property type="term" value="F:catalytic activity"/>
    <property type="evidence" value="ECO:0007669"/>
    <property type="project" value="UniProtKB-ARBA"/>
</dbReference>
<dbReference type="RefSeq" id="WP_121442045.1">
    <property type="nucleotide sequence ID" value="NZ_RCDA01000001.1"/>
</dbReference>
<evidence type="ECO:0000313" key="3">
    <source>
        <dbReference type="EMBL" id="RLK51649.1"/>
    </source>
</evidence>
<dbReference type="Gene3D" id="3.30.1490.20">
    <property type="entry name" value="ATP-grasp fold, A domain"/>
    <property type="match status" value="1"/>
</dbReference>
<evidence type="ECO:0000313" key="4">
    <source>
        <dbReference type="Proteomes" id="UP000275461"/>
    </source>
</evidence>
<name>A0A498C930_9GAMM</name>
<proteinExistence type="predicted"/>
<dbReference type="GO" id="GO:0046872">
    <property type="term" value="F:metal ion binding"/>
    <property type="evidence" value="ECO:0007669"/>
    <property type="project" value="InterPro"/>
</dbReference>
<dbReference type="OrthoDB" id="5372487at2"/>
<comment type="caution">
    <text evidence="3">The sequence shown here is derived from an EMBL/GenBank/DDBJ whole genome shotgun (WGS) entry which is preliminary data.</text>
</comment>
<feature type="domain" description="ATP-grasp" evidence="2">
    <location>
        <begin position="128"/>
        <end position="305"/>
    </location>
</feature>
<dbReference type="AlphaFoldDB" id="A0A498C930"/>
<dbReference type="InterPro" id="IPR011761">
    <property type="entry name" value="ATP-grasp"/>
</dbReference>
<gene>
    <name evidence="3" type="ORF">DFR31_1594</name>
</gene>
<sequence length="363" mass="40171">MTDDNCPKRVALLSCGPPIALKVLYCLHRLGARTDLVDLRRPSMARYSRYRSGHRGLHLDDTSPDGLARFGEALQAYCQQRGIEAVVGGDILAAGIIHAVSGQLTNTLAFPASPLSTLGMLDDKWRFQTFMVKHDIPCPRAICLESTEDVDNIETQGLRFPLVIKPLYGESSHGIVRVAEPGAIHHHLASGGRHARFPLLAQEYAPGFDADLSVLAKDGEVLCHVLQSRRSDCSLAFFEDESVLEIGRQIVRAANYTGVANIDVRIDEHTGEVRVLECNPRFWYTLQASLWAGLNFVEAGFAVARGEPVNHPAPTTGAYHLHSCLLKRLLWRPGQWRHIAPYNLRGLLQAATDPLPFIMQRFG</sequence>
<accession>A0A498C930</accession>
<organism evidence="3 4">
    <name type="scientific">Alkalispirillum mobile</name>
    <dbReference type="NCBI Taxonomy" id="85925"/>
    <lineage>
        <taxon>Bacteria</taxon>
        <taxon>Pseudomonadati</taxon>
        <taxon>Pseudomonadota</taxon>
        <taxon>Gammaproteobacteria</taxon>
        <taxon>Chromatiales</taxon>
        <taxon>Ectothiorhodospiraceae</taxon>
        <taxon>Alkalispirillum</taxon>
    </lineage>
</organism>
<dbReference type="GO" id="GO:0005524">
    <property type="term" value="F:ATP binding"/>
    <property type="evidence" value="ECO:0007669"/>
    <property type="project" value="UniProtKB-UniRule"/>
</dbReference>
<dbReference type="InterPro" id="IPR013815">
    <property type="entry name" value="ATP_grasp_subdomain_1"/>
</dbReference>